<name>A0A9X5BH35_9FIRM</name>
<sequence length="555" mass="63835">MDLQSTAPPAREHPSPYAYQRHPPHFHLIQRRISMEQSTPFKLLLVDDDIQILLGLEKIISNHFSKDEILIFSCKNGLMATQLLASEPIHAVITDIKMPLYSGIDLLKFINERDLPCSSIVLSGYDDFNLVKNAMRLGASDYLLKPVDEGLLINTLHELKKASSQLPSFSKQTYSLTSILKMQQIVENLVSASSIQSPDAVHFEQEHNISGKTSCLMCYVDIKRALYSNYLTMFQFLTDRVEYFLSNSPEIALLKPTIVYGRLDTYWIFLLFSEEASLKPQEILKPFLELLRKDHFKYSFTSDWYSYDHIHQADDHCRKGFEKYYFDLPYAASETSASPETLSACLDTAADAASSYDYAATIKDLEHCFAMLSFLRPSISEVKKQMNHFVYSILNRNSAFIPAISTSKFTDYDIFEHIENSESLSVLQKHLYSSINYLIGELVQSMENKDDYVIQKAKEYIHNNYQDNLTLNDVASHVFLSENYFSTLFSQKTGTTFRNYLRSFRIEKAKELLTTTNLRIYEVAQRTGYNEHSHFVRAFKALTGQSPGDYRQSKN</sequence>
<dbReference type="InterPro" id="IPR009057">
    <property type="entry name" value="Homeodomain-like_sf"/>
</dbReference>
<dbReference type="PANTHER" id="PTHR43280:SF10">
    <property type="entry name" value="REGULATORY PROTEIN POCR"/>
    <property type="match status" value="1"/>
</dbReference>
<evidence type="ECO:0000256" key="2">
    <source>
        <dbReference type="ARBA" id="ARBA00023015"/>
    </source>
</evidence>
<dbReference type="SMART" id="SM00448">
    <property type="entry name" value="REC"/>
    <property type="match status" value="1"/>
</dbReference>
<keyword evidence="2" id="KW-0805">Transcription regulation</keyword>
<dbReference type="Gene3D" id="1.10.10.60">
    <property type="entry name" value="Homeodomain-like"/>
    <property type="match status" value="2"/>
</dbReference>
<reference evidence="9" key="1">
    <citation type="submission" date="2018-09" db="EMBL/GenBank/DDBJ databases">
        <title>Murine metabolic-syndrome-specific gut microbial biobank.</title>
        <authorList>
            <person name="Liu C."/>
        </authorList>
    </citation>
    <scope>NUCLEOTIDE SEQUENCE</scope>
    <source>
        <strain evidence="9">D42-62</strain>
    </source>
</reference>
<organism evidence="9 10">
    <name type="scientific">Parablautia muri</name>
    <dbReference type="NCBI Taxonomy" id="2320879"/>
    <lineage>
        <taxon>Bacteria</taxon>
        <taxon>Bacillati</taxon>
        <taxon>Bacillota</taxon>
        <taxon>Clostridia</taxon>
        <taxon>Lachnospirales</taxon>
        <taxon>Lachnospiraceae</taxon>
        <taxon>Parablautia</taxon>
    </lineage>
</organism>
<dbReference type="AlphaFoldDB" id="A0A9X5BH35"/>
<accession>A0A9X5BH35</accession>
<dbReference type="InterPro" id="IPR018060">
    <property type="entry name" value="HTH_AraC"/>
</dbReference>
<evidence type="ECO:0000256" key="3">
    <source>
        <dbReference type="ARBA" id="ARBA00023125"/>
    </source>
</evidence>
<dbReference type="PROSITE" id="PS50110">
    <property type="entry name" value="RESPONSE_REGULATORY"/>
    <property type="match status" value="1"/>
</dbReference>
<keyword evidence="6" id="KW-0597">Phosphoprotein</keyword>
<evidence type="ECO:0000313" key="10">
    <source>
        <dbReference type="Proteomes" id="UP001154420"/>
    </source>
</evidence>
<evidence type="ECO:0000259" key="8">
    <source>
        <dbReference type="PROSITE" id="PS50110"/>
    </source>
</evidence>
<dbReference type="SUPFAM" id="SSF52172">
    <property type="entry name" value="CheY-like"/>
    <property type="match status" value="1"/>
</dbReference>
<feature type="modified residue" description="4-aspartylphosphate" evidence="6">
    <location>
        <position position="95"/>
    </location>
</feature>
<dbReference type="PRINTS" id="PR00032">
    <property type="entry name" value="HTHARAC"/>
</dbReference>
<dbReference type="InterPro" id="IPR018062">
    <property type="entry name" value="HTH_AraC-typ_CS"/>
</dbReference>
<dbReference type="PROSITE" id="PS00041">
    <property type="entry name" value="HTH_ARAC_FAMILY_1"/>
    <property type="match status" value="1"/>
</dbReference>
<gene>
    <name evidence="9" type="ORF">D5281_15385</name>
</gene>
<keyword evidence="4" id="KW-0804">Transcription</keyword>
<dbReference type="SMART" id="SM00342">
    <property type="entry name" value="HTH_ARAC"/>
    <property type="match status" value="1"/>
</dbReference>
<dbReference type="Gene3D" id="3.40.50.2300">
    <property type="match status" value="1"/>
</dbReference>
<proteinExistence type="predicted"/>
<feature type="domain" description="HTH araC/xylS-type" evidence="7">
    <location>
        <begin position="455"/>
        <end position="553"/>
    </location>
</feature>
<protein>
    <recommendedName>
        <fullName evidence="1">Stage 0 sporulation protein A homolog</fullName>
    </recommendedName>
</protein>
<dbReference type="SUPFAM" id="SSF46689">
    <property type="entry name" value="Homeodomain-like"/>
    <property type="match status" value="2"/>
</dbReference>
<dbReference type="Pfam" id="PF00072">
    <property type="entry name" value="Response_reg"/>
    <property type="match status" value="1"/>
</dbReference>
<dbReference type="PROSITE" id="PS01124">
    <property type="entry name" value="HTH_ARAC_FAMILY_2"/>
    <property type="match status" value="1"/>
</dbReference>
<evidence type="ECO:0000256" key="6">
    <source>
        <dbReference type="PROSITE-ProRule" id="PRU00169"/>
    </source>
</evidence>
<dbReference type="GO" id="GO:0000160">
    <property type="term" value="P:phosphorelay signal transduction system"/>
    <property type="evidence" value="ECO:0007669"/>
    <property type="project" value="InterPro"/>
</dbReference>
<feature type="domain" description="Response regulatory" evidence="8">
    <location>
        <begin position="42"/>
        <end position="160"/>
    </location>
</feature>
<dbReference type="Pfam" id="PF12833">
    <property type="entry name" value="HTH_18"/>
    <property type="match status" value="1"/>
</dbReference>
<dbReference type="CDD" id="cd17536">
    <property type="entry name" value="REC_YesN-like"/>
    <property type="match status" value="1"/>
</dbReference>
<keyword evidence="3" id="KW-0238">DNA-binding</keyword>
<dbReference type="Proteomes" id="UP001154420">
    <property type="component" value="Unassembled WGS sequence"/>
</dbReference>
<dbReference type="InterPro" id="IPR020449">
    <property type="entry name" value="Tscrpt_reg_AraC-type_HTH"/>
</dbReference>
<dbReference type="GO" id="GO:0043565">
    <property type="term" value="F:sequence-specific DNA binding"/>
    <property type="evidence" value="ECO:0007669"/>
    <property type="project" value="InterPro"/>
</dbReference>
<evidence type="ECO:0000259" key="7">
    <source>
        <dbReference type="PROSITE" id="PS01124"/>
    </source>
</evidence>
<dbReference type="InterPro" id="IPR011006">
    <property type="entry name" value="CheY-like_superfamily"/>
</dbReference>
<dbReference type="InterPro" id="IPR001789">
    <property type="entry name" value="Sig_transdc_resp-reg_receiver"/>
</dbReference>
<evidence type="ECO:0000256" key="1">
    <source>
        <dbReference type="ARBA" id="ARBA00018672"/>
    </source>
</evidence>
<comment type="caution">
    <text evidence="9">The sequence shown here is derived from an EMBL/GenBank/DDBJ whole genome shotgun (WGS) entry which is preliminary data.</text>
</comment>
<dbReference type="GO" id="GO:0003700">
    <property type="term" value="F:DNA-binding transcription factor activity"/>
    <property type="evidence" value="ECO:0007669"/>
    <property type="project" value="InterPro"/>
</dbReference>
<comment type="function">
    <text evidence="5">May play the central regulatory role in sporulation. It may be an element of the effector pathway responsible for the activation of sporulation genes in response to nutritional stress. Spo0A may act in concert with spo0H (a sigma factor) to control the expression of some genes that are critical to the sporulation process.</text>
</comment>
<dbReference type="PANTHER" id="PTHR43280">
    <property type="entry name" value="ARAC-FAMILY TRANSCRIPTIONAL REGULATOR"/>
    <property type="match status" value="1"/>
</dbReference>
<dbReference type="EMBL" id="QZDT01000027">
    <property type="protein sequence ID" value="NBJ93930.1"/>
    <property type="molecule type" value="Genomic_DNA"/>
</dbReference>
<evidence type="ECO:0000256" key="5">
    <source>
        <dbReference type="ARBA" id="ARBA00024867"/>
    </source>
</evidence>
<evidence type="ECO:0000256" key="4">
    <source>
        <dbReference type="ARBA" id="ARBA00023163"/>
    </source>
</evidence>
<evidence type="ECO:0000313" key="9">
    <source>
        <dbReference type="EMBL" id="NBJ93930.1"/>
    </source>
</evidence>
<keyword evidence="10" id="KW-1185">Reference proteome</keyword>